<dbReference type="GeneID" id="63210144"/>
<organism evidence="1 2">
    <name type="scientific">Mycobacterium phage Kumao</name>
    <dbReference type="NCBI Taxonomy" id="2041344"/>
    <lineage>
        <taxon>Viruses</taxon>
        <taxon>Duplodnaviria</taxon>
        <taxon>Heunggongvirae</taxon>
        <taxon>Uroviricota</taxon>
        <taxon>Caudoviricetes</taxon>
        <taxon>Vilmaviridae</taxon>
        <taxon>Kumaovirus</taxon>
        <taxon>Kumaovirus kumao</taxon>
    </lineage>
</organism>
<dbReference type="Proteomes" id="UP000229090">
    <property type="component" value="Segment"/>
</dbReference>
<reference evidence="2" key="1">
    <citation type="submission" date="2017-09" db="EMBL/GenBank/DDBJ databases">
        <authorList>
            <person name="Ehlers B."/>
            <person name="Leendertz F.H."/>
        </authorList>
    </citation>
    <scope>NUCLEOTIDE SEQUENCE [LARGE SCALE GENOMIC DNA]</scope>
</reference>
<dbReference type="EMBL" id="MG009575">
    <property type="protein sequence ID" value="ATN94004.1"/>
    <property type="molecule type" value="Genomic_DNA"/>
</dbReference>
<protein>
    <submittedName>
        <fullName evidence="1">Uncharacterized protein</fullName>
    </submittedName>
</protein>
<evidence type="ECO:0000313" key="2">
    <source>
        <dbReference type="Proteomes" id="UP000229090"/>
    </source>
</evidence>
<evidence type="ECO:0000313" key="1">
    <source>
        <dbReference type="EMBL" id="ATN94004.1"/>
    </source>
</evidence>
<sequence length="66" mass="7279">MAADFNGERRIREGQRVSLDWADSSATEPITGVVDKFSGGFVFVKLDKLYRNSGYAAARVSQVKPL</sequence>
<gene>
    <name evidence="1" type="primary">41</name>
    <name evidence="1" type="ORF">SEA_KUMAO_41</name>
</gene>
<proteinExistence type="predicted"/>
<name>A0A2D1GPT2_9CAUD</name>
<keyword evidence="2" id="KW-1185">Reference proteome</keyword>
<accession>A0A2D1GPT2</accession>
<dbReference type="KEGG" id="vg:63210144"/>
<dbReference type="RefSeq" id="YP_010013531.1">
    <property type="nucleotide sequence ID" value="NC_053512.1"/>
</dbReference>